<comment type="caution">
    <text evidence="2">The sequence shown here is derived from an EMBL/GenBank/DDBJ whole genome shotgun (WGS) entry which is preliminary data.</text>
</comment>
<evidence type="ECO:0000313" key="3">
    <source>
        <dbReference type="Proteomes" id="UP000257109"/>
    </source>
</evidence>
<reference evidence="2" key="1">
    <citation type="submission" date="2018-05" db="EMBL/GenBank/DDBJ databases">
        <title>Draft genome of Mucuna pruriens seed.</title>
        <authorList>
            <person name="Nnadi N.E."/>
            <person name="Vos R."/>
            <person name="Hasami M.H."/>
            <person name="Devisetty U.K."/>
            <person name="Aguiy J.C."/>
        </authorList>
    </citation>
    <scope>NUCLEOTIDE SEQUENCE [LARGE SCALE GENOMIC DNA]</scope>
    <source>
        <strain evidence="2">JCA_2017</strain>
    </source>
</reference>
<gene>
    <name evidence="2" type="ORF">CR513_13115</name>
</gene>
<dbReference type="InterPro" id="IPR005162">
    <property type="entry name" value="Retrotrans_gag_dom"/>
</dbReference>
<feature type="domain" description="Retrotransposon gag" evidence="1">
    <location>
        <begin position="67"/>
        <end position="147"/>
    </location>
</feature>
<evidence type="ECO:0000313" key="2">
    <source>
        <dbReference type="EMBL" id="RDY03310.1"/>
    </source>
</evidence>
<dbReference type="OrthoDB" id="1752139at2759"/>
<name>A0A371HKP0_MUCPR</name>
<dbReference type="PANTHER" id="PTHR33223:SF10">
    <property type="entry name" value="AMINOTRANSFERASE-LIKE PLANT MOBILE DOMAIN-CONTAINING PROTEIN"/>
    <property type="match status" value="1"/>
</dbReference>
<dbReference type="EMBL" id="QJKJ01002332">
    <property type="protein sequence ID" value="RDY03310.1"/>
    <property type="molecule type" value="Genomic_DNA"/>
</dbReference>
<accession>A0A371HKP0</accession>
<dbReference type="PANTHER" id="PTHR33223">
    <property type="entry name" value="CCHC-TYPE DOMAIN-CONTAINING PROTEIN"/>
    <property type="match status" value="1"/>
</dbReference>
<keyword evidence="3" id="KW-1185">Reference proteome</keyword>
<dbReference type="Proteomes" id="UP000257109">
    <property type="component" value="Unassembled WGS sequence"/>
</dbReference>
<sequence length="163" mass="18582">MRRVGERELELHEQPDALKVAVGHNEPLPPFMFCGQPFSEHINNVVHLQAFQMQVYISCGDNLISCKLFPGTLKGVTMRWFSGLSPHTIHTFNDLVAAFISQFATNRAKMIEVTDFFDIKQTKSESLKQYLTRFNSTIIQVDNLDQKFFCESISKGPQDGLIQ</sequence>
<protein>
    <recommendedName>
        <fullName evidence="1">Retrotransposon gag domain-containing protein</fullName>
    </recommendedName>
</protein>
<dbReference type="Pfam" id="PF03732">
    <property type="entry name" value="Retrotrans_gag"/>
    <property type="match status" value="1"/>
</dbReference>
<proteinExistence type="predicted"/>
<evidence type="ECO:0000259" key="1">
    <source>
        <dbReference type="Pfam" id="PF03732"/>
    </source>
</evidence>
<feature type="non-terminal residue" evidence="2">
    <location>
        <position position="1"/>
    </location>
</feature>
<dbReference type="AlphaFoldDB" id="A0A371HKP0"/>
<organism evidence="2 3">
    <name type="scientific">Mucuna pruriens</name>
    <name type="common">Velvet bean</name>
    <name type="synonym">Dolichos pruriens</name>
    <dbReference type="NCBI Taxonomy" id="157652"/>
    <lineage>
        <taxon>Eukaryota</taxon>
        <taxon>Viridiplantae</taxon>
        <taxon>Streptophyta</taxon>
        <taxon>Embryophyta</taxon>
        <taxon>Tracheophyta</taxon>
        <taxon>Spermatophyta</taxon>
        <taxon>Magnoliopsida</taxon>
        <taxon>eudicotyledons</taxon>
        <taxon>Gunneridae</taxon>
        <taxon>Pentapetalae</taxon>
        <taxon>rosids</taxon>
        <taxon>fabids</taxon>
        <taxon>Fabales</taxon>
        <taxon>Fabaceae</taxon>
        <taxon>Papilionoideae</taxon>
        <taxon>50 kb inversion clade</taxon>
        <taxon>NPAAA clade</taxon>
        <taxon>indigoferoid/millettioid clade</taxon>
        <taxon>Phaseoleae</taxon>
        <taxon>Mucuna</taxon>
    </lineage>
</organism>